<comment type="similarity">
    <text evidence="1">Belongs to the bacterial ribosomal protein bL32 family.</text>
</comment>
<feature type="compositionally biased region" description="Polar residues" evidence="4">
    <location>
        <begin position="169"/>
        <end position="181"/>
    </location>
</feature>
<dbReference type="GO" id="GO:0003735">
    <property type="term" value="F:structural constituent of ribosome"/>
    <property type="evidence" value="ECO:0007669"/>
    <property type="project" value="InterPro"/>
</dbReference>
<dbReference type="EnsemblMetazoa" id="G6443.4">
    <property type="protein sequence ID" value="G6443.4:cds"/>
    <property type="gene ID" value="G6443"/>
</dbReference>
<dbReference type="OrthoDB" id="2014905at2759"/>
<dbReference type="InterPro" id="IPR011332">
    <property type="entry name" value="Ribosomal_zn-bd"/>
</dbReference>
<protein>
    <recommendedName>
        <fullName evidence="7">39S ribosomal protein L32, mitochondrial</fullName>
    </recommendedName>
</protein>
<evidence type="ECO:0000313" key="6">
    <source>
        <dbReference type="Proteomes" id="UP000005408"/>
    </source>
</evidence>
<dbReference type="EnsemblMetazoa" id="G6443.1">
    <property type="protein sequence ID" value="G6443.1:cds"/>
    <property type="gene ID" value="G6443"/>
</dbReference>
<reference evidence="5" key="1">
    <citation type="submission" date="2022-08" db="UniProtKB">
        <authorList>
            <consortium name="EnsemblMetazoa"/>
        </authorList>
    </citation>
    <scope>IDENTIFICATION</scope>
    <source>
        <strain evidence="5">05x7-T-G4-1.051#20</strain>
    </source>
</reference>
<organism evidence="5 6">
    <name type="scientific">Magallana gigas</name>
    <name type="common">Pacific oyster</name>
    <name type="synonym">Crassostrea gigas</name>
    <dbReference type="NCBI Taxonomy" id="29159"/>
    <lineage>
        <taxon>Eukaryota</taxon>
        <taxon>Metazoa</taxon>
        <taxon>Spiralia</taxon>
        <taxon>Lophotrochozoa</taxon>
        <taxon>Mollusca</taxon>
        <taxon>Bivalvia</taxon>
        <taxon>Autobranchia</taxon>
        <taxon>Pteriomorphia</taxon>
        <taxon>Ostreida</taxon>
        <taxon>Ostreoidea</taxon>
        <taxon>Ostreidae</taxon>
        <taxon>Magallana</taxon>
    </lineage>
</organism>
<dbReference type="EnsemblMetazoa" id="G6443.5">
    <property type="protein sequence ID" value="G6443.5:cds"/>
    <property type="gene ID" value="G6443"/>
</dbReference>
<sequence length="181" mass="21248">MSLLTRFQRVLQTLSNGFRLNVPALATANCLPEKSENGSHLTLQQCFENIMRAAVPKNRRSKEKRATRKMGHFKLFKKEHFKEKTEICLTCGNYYRRGFLCDHCYNVAKRKTMKIWKDIGDKYMNFQYFTVDGNPDNVRRSFKYEKVQDWFTDNENQTTASEQKDASAFDTTLTKEQVSNT</sequence>
<proteinExistence type="inferred from homology"/>
<dbReference type="EnsemblMetazoa" id="G6443.3">
    <property type="protein sequence ID" value="G6443.3:cds"/>
    <property type="gene ID" value="G6443"/>
</dbReference>
<dbReference type="AlphaFoldDB" id="A0A8W8NJ68"/>
<dbReference type="GO" id="GO:0006412">
    <property type="term" value="P:translation"/>
    <property type="evidence" value="ECO:0007669"/>
    <property type="project" value="InterPro"/>
</dbReference>
<keyword evidence="2" id="KW-0689">Ribosomal protein</keyword>
<dbReference type="Pfam" id="PF01783">
    <property type="entry name" value="Ribosomal_L32p"/>
    <property type="match status" value="1"/>
</dbReference>
<evidence type="ECO:0008006" key="7">
    <source>
        <dbReference type="Google" id="ProtNLM"/>
    </source>
</evidence>
<dbReference type="OMA" id="GFLCDHC"/>
<feature type="region of interest" description="Disordered" evidence="4">
    <location>
        <begin position="155"/>
        <end position="181"/>
    </location>
</feature>
<name>A0A8W8NJ68_MAGGI</name>
<dbReference type="Proteomes" id="UP000005408">
    <property type="component" value="Unassembled WGS sequence"/>
</dbReference>
<dbReference type="EnsemblMetazoa" id="G6443.2">
    <property type="protein sequence ID" value="G6443.2:cds"/>
    <property type="gene ID" value="G6443"/>
</dbReference>
<accession>A0A8W8NJ68</accession>
<dbReference type="GO" id="GO:0015934">
    <property type="term" value="C:large ribosomal subunit"/>
    <property type="evidence" value="ECO:0007669"/>
    <property type="project" value="InterPro"/>
</dbReference>
<keyword evidence="3" id="KW-0687">Ribonucleoprotein</keyword>
<evidence type="ECO:0000256" key="3">
    <source>
        <dbReference type="ARBA" id="ARBA00023274"/>
    </source>
</evidence>
<evidence type="ECO:0000256" key="2">
    <source>
        <dbReference type="ARBA" id="ARBA00022980"/>
    </source>
</evidence>
<keyword evidence="6" id="KW-1185">Reference proteome</keyword>
<evidence type="ECO:0000256" key="4">
    <source>
        <dbReference type="SAM" id="MobiDB-lite"/>
    </source>
</evidence>
<dbReference type="InterPro" id="IPR002677">
    <property type="entry name" value="Ribosomal_bL32"/>
</dbReference>
<evidence type="ECO:0000313" key="5">
    <source>
        <dbReference type="EnsemblMetazoa" id="G6443.3:cds"/>
    </source>
</evidence>
<evidence type="ECO:0000256" key="1">
    <source>
        <dbReference type="ARBA" id="ARBA00008560"/>
    </source>
</evidence>
<dbReference type="SUPFAM" id="SSF57829">
    <property type="entry name" value="Zn-binding ribosomal proteins"/>
    <property type="match status" value="1"/>
</dbReference>